<dbReference type="Gene3D" id="1.10.10.60">
    <property type="entry name" value="Homeodomain-like"/>
    <property type="match status" value="1"/>
</dbReference>
<evidence type="ECO:0000259" key="4">
    <source>
        <dbReference type="PROSITE" id="PS51294"/>
    </source>
</evidence>
<dbReference type="SUPFAM" id="SSF46689">
    <property type="entry name" value="Homeodomain-like"/>
    <property type="match status" value="1"/>
</dbReference>
<dbReference type="InterPro" id="IPR004827">
    <property type="entry name" value="bZIP"/>
</dbReference>
<evidence type="ECO:0000259" key="3">
    <source>
        <dbReference type="PROSITE" id="PS50217"/>
    </source>
</evidence>
<name>A0A4Q4T0Q7_9PEZI</name>
<dbReference type="InterPro" id="IPR001005">
    <property type="entry name" value="SANT/Myb"/>
</dbReference>
<dbReference type="CDD" id="cd00167">
    <property type="entry name" value="SANT"/>
    <property type="match status" value="1"/>
</dbReference>
<gene>
    <name evidence="5" type="ORF">DL764_007431</name>
</gene>
<evidence type="ECO:0000256" key="1">
    <source>
        <dbReference type="SAM" id="MobiDB-lite"/>
    </source>
</evidence>
<dbReference type="SUPFAM" id="SSF57959">
    <property type="entry name" value="Leucine zipper domain"/>
    <property type="match status" value="1"/>
</dbReference>
<dbReference type="PROSITE" id="PS51294">
    <property type="entry name" value="HTH_MYB"/>
    <property type="match status" value="1"/>
</dbReference>
<sequence length="301" mass="34128">MVALTPFRVDRYTATAGLVTPPTAAVYHHDKRVGNMGGPRTYKRWEKKEDAQLCQLRRSGETWKGISEKIPGRSYMSCRQRYRQYLSARTSAYATRAGSQSGTREEEKVAEEQAYHGFGVRLQLSSERQSLKPGPPERDYNSWHQYRRPAYEQLIASQQDGSGDGNKTLLFQPAQALPPPENSGTTTLPRIKELGGISTPYIPGSFNGERMFIPVDTNSASKAAGEKRQRNAGASARLRQRKKDKEKEKDMRLGRLENQNRGLEAELERIRADRDRLRQIVSQIPEISNLAHPPGRMHVRH</sequence>
<reference evidence="5 6" key="1">
    <citation type="submission" date="2018-06" db="EMBL/GenBank/DDBJ databases">
        <title>Complete Genomes of Monosporascus.</title>
        <authorList>
            <person name="Robinson A.J."/>
            <person name="Natvig D.O."/>
        </authorList>
    </citation>
    <scope>NUCLEOTIDE SEQUENCE [LARGE SCALE GENOMIC DNA]</scope>
    <source>
        <strain evidence="5 6">CBS 110550</strain>
    </source>
</reference>
<feature type="region of interest" description="Disordered" evidence="1">
    <location>
        <begin position="220"/>
        <end position="252"/>
    </location>
</feature>
<dbReference type="PROSITE" id="PS50090">
    <property type="entry name" value="MYB_LIKE"/>
    <property type="match status" value="1"/>
</dbReference>
<dbReference type="SMART" id="SM00717">
    <property type="entry name" value="SANT"/>
    <property type="match status" value="1"/>
</dbReference>
<feature type="region of interest" description="Disordered" evidence="1">
    <location>
        <begin position="158"/>
        <end position="190"/>
    </location>
</feature>
<dbReference type="GO" id="GO:0003700">
    <property type="term" value="F:DNA-binding transcription factor activity"/>
    <property type="evidence" value="ECO:0007669"/>
    <property type="project" value="InterPro"/>
</dbReference>
<dbReference type="InterPro" id="IPR017930">
    <property type="entry name" value="Myb_dom"/>
</dbReference>
<dbReference type="Gene3D" id="1.20.5.170">
    <property type="match status" value="1"/>
</dbReference>
<dbReference type="PROSITE" id="PS00036">
    <property type="entry name" value="BZIP_BASIC"/>
    <property type="match status" value="1"/>
</dbReference>
<evidence type="ECO:0000259" key="2">
    <source>
        <dbReference type="PROSITE" id="PS50090"/>
    </source>
</evidence>
<dbReference type="EMBL" id="QJNU01000508">
    <property type="protein sequence ID" value="RYO96650.1"/>
    <property type="molecule type" value="Genomic_DNA"/>
</dbReference>
<organism evidence="5 6">
    <name type="scientific">Monosporascus ibericus</name>
    <dbReference type="NCBI Taxonomy" id="155417"/>
    <lineage>
        <taxon>Eukaryota</taxon>
        <taxon>Fungi</taxon>
        <taxon>Dikarya</taxon>
        <taxon>Ascomycota</taxon>
        <taxon>Pezizomycotina</taxon>
        <taxon>Sordariomycetes</taxon>
        <taxon>Xylariomycetidae</taxon>
        <taxon>Xylariales</taxon>
        <taxon>Xylariales incertae sedis</taxon>
        <taxon>Monosporascus</taxon>
    </lineage>
</organism>
<accession>A0A4Q4T0Q7</accession>
<evidence type="ECO:0000313" key="6">
    <source>
        <dbReference type="Proteomes" id="UP000293360"/>
    </source>
</evidence>
<comment type="caution">
    <text evidence="5">The sequence shown here is derived from an EMBL/GenBank/DDBJ whole genome shotgun (WGS) entry which is preliminary data.</text>
</comment>
<dbReference type="AlphaFoldDB" id="A0A4Q4T0Q7"/>
<dbReference type="InterPro" id="IPR046347">
    <property type="entry name" value="bZIP_sf"/>
</dbReference>
<feature type="domain" description="HTH myb-type" evidence="4">
    <location>
        <begin position="44"/>
        <end position="90"/>
    </location>
</feature>
<dbReference type="OrthoDB" id="2247093at2759"/>
<proteinExistence type="predicted"/>
<evidence type="ECO:0008006" key="7">
    <source>
        <dbReference type="Google" id="ProtNLM"/>
    </source>
</evidence>
<feature type="compositionally biased region" description="Basic and acidic residues" evidence="1">
    <location>
        <begin position="243"/>
        <end position="252"/>
    </location>
</feature>
<dbReference type="PROSITE" id="PS50217">
    <property type="entry name" value="BZIP"/>
    <property type="match status" value="1"/>
</dbReference>
<dbReference type="Pfam" id="PF00249">
    <property type="entry name" value="Myb_DNA-binding"/>
    <property type="match status" value="1"/>
</dbReference>
<evidence type="ECO:0000313" key="5">
    <source>
        <dbReference type="EMBL" id="RYO96650.1"/>
    </source>
</evidence>
<dbReference type="Proteomes" id="UP000293360">
    <property type="component" value="Unassembled WGS sequence"/>
</dbReference>
<keyword evidence="6" id="KW-1185">Reference proteome</keyword>
<feature type="domain" description="BZIP" evidence="3">
    <location>
        <begin position="226"/>
        <end position="284"/>
    </location>
</feature>
<dbReference type="Pfam" id="PF07716">
    <property type="entry name" value="bZIP_2"/>
    <property type="match status" value="1"/>
</dbReference>
<protein>
    <recommendedName>
        <fullName evidence="7">Myb-like domain-containing protein</fullName>
    </recommendedName>
</protein>
<dbReference type="STRING" id="155417.A0A4Q4T0Q7"/>
<dbReference type="InterPro" id="IPR009057">
    <property type="entry name" value="Homeodomain-like_sf"/>
</dbReference>
<feature type="domain" description="Myb-like" evidence="2">
    <location>
        <begin position="44"/>
        <end position="86"/>
    </location>
</feature>